<gene>
    <name evidence="2" type="ORF">M2A_1913</name>
</gene>
<feature type="compositionally biased region" description="Low complexity" evidence="1">
    <location>
        <begin position="72"/>
        <end position="91"/>
    </location>
</feature>
<comment type="caution">
    <text evidence="2">The sequence shown here is derived from an EMBL/GenBank/DDBJ whole genome shotgun (WGS) entry which is preliminary data.</text>
</comment>
<dbReference type="eggNOG" id="ENOG5033R2I">
    <property type="taxonomic scope" value="Bacteria"/>
</dbReference>
<organism evidence="2 3">
    <name type="scientific">Tepidicaulis marinus</name>
    <dbReference type="NCBI Taxonomy" id="1333998"/>
    <lineage>
        <taxon>Bacteria</taxon>
        <taxon>Pseudomonadati</taxon>
        <taxon>Pseudomonadota</taxon>
        <taxon>Alphaproteobacteria</taxon>
        <taxon>Hyphomicrobiales</taxon>
        <taxon>Parvibaculaceae</taxon>
        <taxon>Tepidicaulis</taxon>
    </lineage>
</organism>
<dbReference type="Proteomes" id="UP000028702">
    <property type="component" value="Unassembled WGS sequence"/>
</dbReference>
<dbReference type="EMBL" id="BBIO01000009">
    <property type="protein sequence ID" value="GAK45414.1"/>
    <property type="molecule type" value="Genomic_DNA"/>
</dbReference>
<name>A0A081BBJ6_9HYPH</name>
<feature type="region of interest" description="Disordered" evidence="1">
    <location>
        <begin position="36"/>
        <end position="104"/>
    </location>
</feature>
<dbReference type="RefSeq" id="WP_045446412.1">
    <property type="nucleotide sequence ID" value="NZ_BBIO01000009.1"/>
</dbReference>
<evidence type="ECO:0000256" key="1">
    <source>
        <dbReference type="SAM" id="MobiDB-lite"/>
    </source>
</evidence>
<evidence type="ECO:0000313" key="3">
    <source>
        <dbReference type="Proteomes" id="UP000028702"/>
    </source>
</evidence>
<protein>
    <submittedName>
        <fullName evidence="2">Conserved protein</fullName>
    </submittedName>
</protein>
<accession>A0A081BBJ6</accession>
<evidence type="ECO:0000313" key="2">
    <source>
        <dbReference type="EMBL" id="GAK45414.1"/>
    </source>
</evidence>
<dbReference type="STRING" id="1333998.M2A_1913"/>
<keyword evidence="3" id="KW-1185">Reference proteome</keyword>
<reference evidence="2 3" key="1">
    <citation type="submission" date="2014-07" db="EMBL/GenBank/DDBJ databases">
        <title>Tepidicaulis marinum gen. nov., sp. nov., a novel marine bacterium denitrifying nitrate to nitrous oxide strictly under microaerobic conditions.</title>
        <authorList>
            <person name="Takeuchi M."/>
            <person name="Yamagishi T."/>
            <person name="Kamagata Y."/>
            <person name="Oshima K."/>
            <person name="Hattori M."/>
            <person name="Katayama T."/>
            <person name="Hanada S."/>
            <person name="Tamaki H."/>
            <person name="Marumo K."/>
            <person name="Maeda H."/>
            <person name="Nedachi M."/>
            <person name="Iwasaki W."/>
            <person name="Suwa Y."/>
            <person name="Sakata S."/>
        </authorList>
    </citation>
    <scope>NUCLEOTIDE SEQUENCE [LARGE SCALE GENOMIC DNA]</scope>
    <source>
        <strain evidence="2 3">MA2</strain>
    </source>
</reference>
<sequence length="636" mass="66854">MTRSPNKAARRSARLAVSLYVLAALTVIALPRSFAQEAPESPQPDRQVPRGPVQLVPQNLPDLPEGEHTLPEEAPGGAGPLLLYPGGQAPQAPDLPPRQISPRPGALEAGIEVGVLGDVGEASIGLLTEDQGGLGARMWQGTNRRDAERLLPELSAPLFQPSLHDLQYRLLLSSAAPPSGATAGQSILYLRLERLMAAGESEAVRRLFAGRERVKMDAGSAKLRAEAFLAAGDVKEACRSLDLLPVGSDPLGDPLAAFSLKLTALCQAEAGETVAANLTADLAREQGMEDALFYSLLAQKTDGLKLDAPAPGRLGPLRYALYLAAGRALPADAVSLAEPSLLADMMRREGLDMGLRIQAGEKAVAAYLAAPHELAALYAGATLPKKTDEAWQARAALYKTLSDENVPGDKAVLVSGGLAAAETSEDFRMLARVLGPIIASIPPRGGDPVLGGHFVRALIVNEERVRASMWLAALSEAGHRTPQLDELKGMVRLLTGKRGVEPDLAAASAELKLRIGEGGRVRAVAAREALLLDALGYQLSPDLWTALLDSGELPDGLMPGPQLLRALDEASTAGRRGETVLLTLALPGKTGIDDLHPQALANMVSALLKVGLREEAFRLALDALLAASEAGRVPPA</sequence>
<proteinExistence type="predicted"/>
<dbReference type="AlphaFoldDB" id="A0A081BBJ6"/>